<keyword evidence="3" id="KW-0812">Transmembrane</keyword>
<evidence type="ECO:0000313" key="5">
    <source>
        <dbReference type="Proteomes" id="UP000234323"/>
    </source>
</evidence>
<dbReference type="VEuPathDB" id="FungiDB:FUN_014028"/>
<dbReference type="PANTHER" id="PTHR10582">
    <property type="entry name" value="TRANSIENT RECEPTOR POTENTIAL ION CHANNEL PROTEIN"/>
    <property type="match status" value="1"/>
</dbReference>
<dbReference type="GO" id="GO:0005216">
    <property type="term" value="F:monoatomic ion channel activity"/>
    <property type="evidence" value="ECO:0007669"/>
    <property type="project" value="InterPro"/>
</dbReference>
<feature type="transmembrane region" description="Helical" evidence="3">
    <location>
        <begin position="821"/>
        <end position="843"/>
    </location>
</feature>
<sequence>MAQNLPSQKIHTTEITAVTISQDGKFITSFSKLDEIVALWNYPTGLNTPVTLELNYLKKNKKVDIKTIIDTKNKVTCEFDLTMSKKLLYDNRLFIILYSSECDKPMILDDEMEYFSPDCLKDVFGRAEFLADGETLGIYNKETIHIISIKSWPWILLRRICIQNNDFQVFTLNPSTNKNYAIFRQWEPHNVFDVIDIDTGKCYLRIMPAQGETTYKISNMRISSAGDLLAFKTSLGGLHVYDLCSGLAVMSKKLIFPCDFQFVNGGKNLLIINFDKKKEHILATLYNARSGTELAHVALSQSNTKNVRIINEEQLLVVSSNLNRNILIVDEWNWVNMFRKQPIQYTDVFTSNYKDDRDLITGYKVGKYPSFSPSVKLVRDFPDVNVPPGKLVLDESCSEYVISSRSLQIRFASGVKLFCIDEQNIILVSSRMIILFCAIDNDMRKLVWRPPHYLLNINKFSYQCIDDFSNRRILWIDITYGDSMKNYYTIIPLDVAISGHDLPDEWMQHSCECQGPVEFLNLLSIKLYTHCNTFNSAKTICNLIRYKVTRYDEYTPTEILEEILQHNHYKPTIGSNGENPLTIAILEFKSVEIQQLLDYCMYHCIHDGQPGFMSIVVDALPELARHYPKILDKLMKQCTYVKIPPIIWKLKPEKYDSIHENLWGDKFDGSVFMTNSKKHFLNTLFDKWETIPRHSATYCFVPLPGLCTYPEINYPCHWLTIFLNTLIPRHPSIFVKLTRLRPFEAFKYSPFEAIVKFKWHAFARWRFFQLFFLYLVHFGLFISAVNTNRGQLMIASMILGAILMLTWIRRSIIHYVNGIRFFTVFATYIELAAFILPVITGSLKHGDNVAPPELQSLSVLSLWIFVAAQLRVFKGIGVIIAAFILFAFANSLMILLSEDPNFTSFDNSLKNVWSMFLCDYDSLKQWTDNRLVDIYKIVFSFSTTIILMNILIAILSDTYEETINYARTVWVIKRAEIIIDIELSWMIPSERQNRNYFPWGIIYEAFTEDVDEWSKKSDAPIPCEMNDEVKDVIAKIRDEIDEMKDEITKFKDELKQSLSEFQKFHTKVVEQEIK</sequence>
<dbReference type="SUPFAM" id="SSF82171">
    <property type="entry name" value="DPP6 N-terminal domain-like"/>
    <property type="match status" value="1"/>
</dbReference>
<dbReference type="InterPro" id="IPR024862">
    <property type="entry name" value="TRPV"/>
</dbReference>
<name>A0A2I1H6I2_9GLOM</name>
<reference evidence="4 5" key="1">
    <citation type="submission" date="2015-10" db="EMBL/GenBank/DDBJ databases">
        <title>Genome analyses suggest a sexual origin of heterokaryosis in a supposedly ancient asexual fungus.</title>
        <authorList>
            <person name="Ropars J."/>
            <person name="Sedzielewska K."/>
            <person name="Noel J."/>
            <person name="Charron P."/>
            <person name="Farinelli L."/>
            <person name="Marton T."/>
            <person name="Kruger M."/>
            <person name="Pelin A."/>
            <person name="Brachmann A."/>
            <person name="Corradi N."/>
        </authorList>
    </citation>
    <scope>NUCLEOTIDE SEQUENCE [LARGE SCALE GENOMIC DNA]</scope>
    <source>
        <strain evidence="4 5">A4</strain>
    </source>
</reference>
<dbReference type="AlphaFoldDB" id="A0A2I1H6I2"/>
<dbReference type="PANTHER" id="PTHR10582:SF2">
    <property type="entry name" value="INACTIVE"/>
    <property type="match status" value="1"/>
</dbReference>
<accession>A0A2I1H6I2</accession>
<keyword evidence="2" id="KW-0175">Coiled coil</keyword>
<gene>
    <name evidence="4" type="ORF">RhiirA4_473323</name>
</gene>
<evidence type="ECO:0000313" key="4">
    <source>
        <dbReference type="EMBL" id="PKY54486.1"/>
    </source>
</evidence>
<evidence type="ECO:0008006" key="6">
    <source>
        <dbReference type="Google" id="ProtNLM"/>
    </source>
</evidence>
<keyword evidence="1" id="KW-0677">Repeat</keyword>
<organism evidence="4 5">
    <name type="scientific">Rhizophagus irregularis</name>
    <dbReference type="NCBI Taxonomy" id="588596"/>
    <lineage>
        <taxon>Eukaryota</taxon>
        <taxon>Fungi</taxon>
        <taxon>Fungi incertae sedis</taxon>
        <taxon>Mucoromycota</taxon>
        <taxon>Glomeromycotina</taxon>
        <taxon>Glomeromycetes</taxon>
        <taxon>Glomerales</taxon>
        <taxon>Glomeraceae</taxon>
        <taxon>Rhizophagus</taxon>
    </lineage>
</organism>
<feature type="transmembrane region" description="Helical" evidence="3">
    <location>
        <begin position="767"/>
        <end position="785"/>
    </location>
</feature>
<feature type="coiled-coil region" evidence="2">
    <location>
        <begin position="1026"/>
        <end position="1060"/>
    </location>
</feature>
<dbReference type="GO" id="GO:0098703">
    <property type="term" value="P:calcium ion import across plasma membrane"/>
    <property type="evidence" value="ECO:0007669"/>
    <property type="project" value="TreeGrafter"/>
</dbReference>
<dbReference type="VEuPathDB" id="FungiDB:FUN_009289"/>
<keyword evidence="5" id="KW-1185">Reference proteome</keyword>
<keyword evidence="3" id="KW-1133">Transmembrane helix</keyword>
<evidence type="ECO:0000256" key="3">
    <source>
        <dbReference type="SAM" id="Phobius"/>
    </source>
</evidence>
<evidence type="ECO:0000256" key="2">
    <source>
        <dbReference type="SAM" id="Coils"/>
    </source>
</evidence>
<dbReference type="GO" id="GO:0005886">
    <property type="term" value="C:plasma membrane"/>
    <property type="evidence" value="ECO:0007669"/>
    <property type="project" value="TreeGrafter"/>
</dbReference>
<protein>
    <recommendedName>
        <fullName evidence="6">Ion transport domain-containing protein</fullName>
    </recommendedName>
</protein>
<proteinExistence type="predicted"/>
<dbReference type="VEuPathDB" id="FungiDB:FUN_014027"/>
<dbReference type="EMBL" id="LLXI01001618">
    <property type="protein sequence ID" value="PKY54486.1"/>
    <property type="molecule type" value="Genomic_DNA"/>
</dbReference>
<feature type="transmembrane region" description="Helical" evidence="3">
    <location>
        <begin position="875"/>
        <end position="896"/>
    </location>
</feature>
<feature type="transmembrane region" description="Helical" evidence="3">
    <location>
        <begin position="791"/>
        <end position="809"/>
    </location>
</feature>
<dbReference type="VEuPathDB" id="FungiDB:RhiirA1_473965"/>
<dbReference type="InterPro" id="IPR015943">
    <property type="entry name" value="WD40/YVTN_repeat-like_dom_sf"/>
</dbReference>
<evidence type="ECO:0000256" key="1">
    <source>
        <dbReference type="ARBA" id="ARBA00022737"/>
    </source>
</evidence>
<dbReference type="VEuPathDB" id="FungiDB:FUN_014026"/>
<dbReference type="Proteomes" id="UP000234323">
    <property type="component" value="Unassembled WGS sequence"/>
</dbReference>
<dbReference type="VEuPathDB" id="FungiDB:RhiirFUN_017035"/>
<dbReference type="Gene3D" id="2.130.10.10">
    <property type="entry name" value="YVTN repeat-like/Quinoprotein amine dehydrogenase"/>
    <property type="match status" value="1"/>
</dbReference>
<keyword evidence="3" id="KW-0472">Membrane</keyword>
<comment type="caution">
    <text evidence="4">The sequence shown here is derived from an EMBL/GenBank/DDBJ whole genome shotgun (WGS) entry which is preliminary data.</text>
</comment>
<feature type="transmembrane region" description="Helical" evidence="3">
    <location>
        <begin position="934"/>
        <end position="955"/>
    </location>
</feature>